<dbReference type="Proteomes" id="UP000321301">
    <property type="component" value="Unassembled WGS sequence"/>
</dbReference>
<reference evidence="9 10" key="1">
    <citation type="submission" date="2019-07" db="EMBL/GenBank/DDBJ databases">
        <title>Whole genome shotgun sequence of Cyclobacterium qasimii NBRC 106168.</title>
        <authorList>
            <person name="Hosoyama A."/>
            <person name="Uohara A."/>
            <person name="Ohji S."/>
            <person name="Ichikawa N."/>
        </authorList>
    </citation>
    <scope>NUCLEOTIDE SEQUENCE [LARGE SCALE GENOMIC DNA]</scope>
    <source>
        <strain evidence="9 10">NBRC 106168</strain>
    </source>
</reference>
<keyword evidence="3 5" id="KW-0274">FAD</keyword>
<comment type="similarity">
    <text evidence="1">Belongs to the class-I pyridine nucleotide-disulfide oxidoreductase family.</text>
</comment>
<dbReference type="Gene3D" id="3.30.390.30">
    <property type="match status" value="1"/>
</dbReference>
<dbReference type="InterPro" id="IPR023753">
    <property type="entry name" value="FAD/NAD-binding_dom"/>
</dbReference>
<evidence type="ECO:0000259" key="8">
    <source>
        <dbReference type="Pfam" id="PF07992"/>
    </source>
</evidence>
<gene>
    <name evidence="9" type="primary">merA2</name>
    <name evidence="9" type="ORF">CQA01_04120</name>
</gene>
<evidence type="ECO:0000313" key="10">
    <source>
        <dbReference type="Proteomes" id="UP000321301"/>
    </source>
</evidence>
<keyword evidence="5" id="KW-0520">NAD</keyword>
<feature type="binding site" evidence="5">
    <location>
        <position position="266"/>
    </location>
    <ligand>
        <name>NAD(+)</name>
        <dbReference type="ChEBI" id="CHEBI:57540"/>
    </ligand>
</feature>
<dbReference type="RefSeq" id="WP_020892228.1">
    <property type="nucleotide sequence ID" value="NZ_BJYV01000001.1"/>
</dbReference>
<keyword evidence="2" id="KW-0285">Flavoprotein</keyword>
<feature type="binding site" evidence="5">
    <location>
        <position position="197"/>
    </location>
    <ligand>
        <name>NAD(+)</name>
        <dbReference type="ChEBI" id="CHEBI:57540"/>
    </ligand>
</feature>
<feature type="binding site" evidence="5">
    <location>
        <position position="307"/>
    </location>
    <ligand>
        <name>FAD</name>
        <dbReference type="ChEBI" id="CHEBI:57692"/>
    </ligand>
</feature>
<dbReference type="GO" id="GO:0050660">
    <property type="term" value="F:flavin adenine dinucleotide binding"/>
    <property type="evidence" value="ECO:0007669"/>
    <property type="project" value="TreeGrafter"/>
</dbReference>
<evidence type="ECO:0000259" key="7">
    <source>
        <dbReference type="Pfam" id="PF02852"/>
    </source>
</evidence>
<dbReference type="Pfam" id="PF02852">
    <property type="entry name" value="Pyr_redox_dim"/>
    <property type="match status" value="1"/>
</dbReference>
<dbReference type="InterPro" id="IPR016156">
    <property type="entry name" value="FAD/NAD-linked_Rdtase_dimer_sf"/>
</dbReference>
<dbReference type="PIRSF" id="PIRSF000350">
    <property type="entry name" value="Mercury_reductase_MerA"/>
    <property type="match status" value="1"/>
</dbReference>
<dbReference type="Pfam" id="PF07992">
    <property type="entry name" value="Pyr_redox_2"/>
    <property type="match status" value="1"/>
</dbReference>
<organism evidence="9 10">
    <name type="scientific">Cyclobacterium qasimii</name>
    <dbReference type="NCBI Taxonomy" id="1350429"/>
    <lineage>
        <taxon>Bacteria</taxon>
        <taxon>Pseudomonadati</taxon>
        <taxon>Bacteroidota</taxon>
        <taxon>Cytophagia</taxon>
        <taxon>Cytophagales</taxon>
        <taxon>Cyclobacteriaceae</taxon>
        <taxon>Cyclobacterium</taxon>
    </lineage>
</organism>
<feature type="active site" description="Proton acceptor" evidence="4">
    <location>
        <position position="440"/>
    </location>
</feature>
<feature type="domain" description="FAD/NAD(P)-binding" evidence="8">
    <location>
        <begin position="5"/>
        <end position="319"/>
    </location>
</feature>
<dbReference type="AlphaFoldDB" id="A0A512C6P2"/>
<protein>
    <submittedName>
        <fullName evidence="9">Mercuric reductase</fullName>
    </submittedName>
</protein>
<keyword evidence="5" id="KW-0547">Nucleotide-binding</keyword>
<dbReference type="SUPFAM" id="SSF55424">
    <property type="entry name" value="FAD/NAD-linked reductases, dimerisation (C-terminal) domain"/>
    <property type="match status" value="1"/>
</dbReference>
<evidence type="ECO:0000256" key="6">
    <source>
        <dbReference type="PIRSR" id="PIRSR000350-4"/>
    </source>
</evidence>
<feature type="domain" description="Pyridine nucleotide-disulphide oxidoreductase dimerisation" evidence="7">
    <location>
        <begin position="346"/>
        <end position="450"/>
    </location>
</feature>
<keyword evidence="10" id="KW-1185">Reference proteome</keyword>
<dbReference type="InterPro" id="IPR001100">
    <property type="entry name" value="Pyr_nuc-diS_OxRdtase"/>
</dbReference>
<evidence type="ECO:0000256" key="5">
    <source>
        <dbReference type="PIRSR" id="PIRSR000350-3"/>
    </source>
</evidence>
<dbReference type="SUPFAM" id="SSF51905">
    <property type="entry name" value="FAD/NAD(P)-binding domain"/>
    <property type="match status" value="1"/>
</dbReference>
<feature type="disulfide bond" description="Redox-active" evidence="6">
    <location>
        <begin position="41"/>
        <end position="46"/>
    </location>
</feature>
<feature type="binding site" evidence="5">
    <location>
        <position position="50"/>
    </location>
    <ligand>
        <name>FAD</name>
        <dbReference type="ChEBI" id="CHEBI:57692"/>
    </ligand>
</feature>
<dbReference type="PRINTS" id="PR00368">
    <property type="entry name" value="FADPNR"/>
</dbReference>
<sequence length="459" mass="50137">MKKFDAIIIGSGQAGTPLVFKMASQGKKVAFIEKEHLGGTCLNVGCTPTKTYVASARRMWDAQHGEDLGIVIPEGTYADLKKIKARKDALIQKSVSGIATGIEKNENITYFKGEAHFTGQKQVKVGKEEITADQIFINVGGRPFVPNGYDDVPYLTSTSILELEEIPAHLIIVGGSYIGLEFGQMFKRFGSQVTIVEMQDTIIGREDPETSAAILKFLQDEGIDFRLQAECITAKNEPEGNISVQVDCKMDGPPTIKGTHILMAVGRKANTDTLNLDATGVKTDKRGFIEVDDFLKTNVPGIYALGDCNGKGAFTHTAYNDYEIVAENMFDGKKRKVSDRITTYNLFVDPPMGRVGLTKKEAIEKGYNVLEAKREMSRISRAKEKGETNGFMSALIDADTDKILGACVLGTGGDEIITSLLNIMYADAPYQTIRDSVVPHPTISELIPTMLESLVKVSK</sequence>
<dbReference type="EMBL" id="BJYV01000001">
    <property type="protein sequence ID" value="GEO19878.1"/>
    <property type="molecule type" value="Genomic_DNA"/>
</dbReference>
<dbReference type="Gene3D" id="3.50.50.60">
    <property type="entry name" value="FAD/NAD(P)-binding domain"/>
    <property type="match status" value="2"/>
</dbReference>
<comment type="caution">
    <text evidence="9">The sequence shown here is derived from an EMBL/GenBank/DDBJ whole genome shotgun (WGS) entry which is preliminary data.</text>
</comment>
<evidence type="ECO:0000256" key="4">
    <source>
        <dbReference type="PIRSR" id="PIRSR000350-2"/>
    </source>
</evidence>
<evidence type="ECO:0000313" key="9">
    <source>
        <dbReference type="EMBL" id="GEO19878.1"/>
    </source>
</evidence>
<name>A0A512C6P2_9BACT</name>
<dbReference type="PANTHER" id="PTHR43014">
    <property type="entry name" value="MERCURIC REDUCTASE"/>
    <property type="match status" value="1"/>
</dbReference>
<evidence type="ECO:0000256" key="2">
    <source>
        <dbReference type="ARBA" id="ARBA00022630"/>
    </source>
</evidence>
<comment type="cofactor">
    <cofactor evidence="5">
        <name>FAD</name>
        <dbReference type="ChEBI" id="CHEBI:57692"/>
    </cofactor>
    <text evidence="5">Binds 1 FAD per subunit.</text>
</comment>
<evidence type="ECO:0000256" key="3">
    <source>
        <dbReference type="ARBA" id="ARBA00022827"/>
    </source>
</evidence>
<dbReference type="PRINTS" id="PR00411">
    <property type="entry name" value="PNDRDTASEI"/>
</dbReference>
<feature type="binding site" evidence="5">
    <location>
        <begin position="174"/>
        <end position="181"/>
    </location>
    <ligand>
        <name>NAD(+)</name>
        <dbReference type="ChEBI" id="CHEBI:57540"/>
    </ligand>
</feature>
<dbReference type="InterPro" id="IPR036188">
    <property type="entry name" value="FAD/NAD-bd_sf"/>
</dbReference>
<dbReference type="InterPro" id="IPR004099">
    <property type="entry name" value="Pyr_nucl-diS_OxRdtase_dimer"/>
</dbReference>
<dbReference type="PANTHER" id="PTHR43014:SF2">
    <property type="entry name" value="MERCURIC REDUCTASE"/>
    <property type="match status" value="1"/>
</dbReference>
<accession>A0A512C6P2</accession>
<dbReference type="NCBIfam" id="NF004992">
    <property type="entry name" value="PRK06370.1-4"/>
    <property type="match status" value="1"/>
</dbReference>
<evidence type="ECO:0000256" key="1">
    <source>
        <dbReference type="ARBA" id="ARBA00007532"/>
    </source>
</evidence>
<proteinExistence type="inferred from homology"/>
<dbReference type="GO" id="GO:0003955">
    <property type="term" value="F:NAD(P)H dehydrogenase (quinone) activity"/>
    <property type="evidence" value="ECO:0007669"/>
    <property type="project" value="TreeGrafter"/>
</dbReference>